<organism evidence="1 2">
    <name type="scientific">Ladona fulva</name>
    <name type="common">Scarce chaser dragonfly</name>
    <name type="synonym">Libellula fulva</name>
    <dbReference type="NCBI Taxonomy" id="123851"/>
    <lineage>
        <taxon>Eukaryota</taxon>
        <taxon>Metazoa</taxon>
        <taxon>Ecdysozoa</taxon>
        <taxon>Arthropoda</taxon>
        <taxon>Hexapoda</taxon>
        <taxon>Insecta</taxon>
        <taxon>Pterygota</taxon>
        <taxon>Palaeoptera</taxon>
        <taxon>Odonata</taxon>
        <taxon>Epiprocta</taxon>
        <taxon>Anisoptera</taxon>
        <taxon>Libelluloidea</taxon>
        <taxon>Libellulidae</taxon>
        <taxon>Ladona</taxon>
    </lineage>
</organism>
<keyword evidence="2" id="KW-1185">Reference proteome</keyword>
<dbReference type="OrthoDB" id="6627079at2759"/>
<reference evidence="1" key="1">
    <citation type="submission" date="2013-04" db="EMBL/GenBank/DDBJ databases">
        <authorList>
            <person name="Qu J."/>
            <person name="Murali S.C."/>
            <person name="Bandaranaike D."/>
            <person name="Bellair M."/>
            <person name="Blankenburg K."/>
            <person name="Chao H."/>
            <person name="Dinh H."/>
            <person name="Doddapaneni H."/>
            <person name="Downs B."/>
            <person name="Dugan-Rocha S."/>
            <person name="Elkadiri S."/>
            <person name="Gnanaolivu R.D."/>
            <person name="Hernandez B."/>
            <person name="Javaid M."/>
            <person name="Jayaseelan J.C."/>
            <person name="Lee S."/>
            <person name="Li M."/>
            <person name="Ming W."/>
            <person name="Munidasa M."/>
            <person name="Muniz J."/>
            <person name="Nguyen L."/>
            <person name="Ongeri F."/>
            <person name="Osuji N."/>
            <person name="Pu L.-L."/>
            <person name="Puazo M."/>
            <person name="Qu C."/>
            <person name="Quiroz J."/>
            <person name="Raj R."/>
            <person name="Weissenberger G."/>
            <person name="Xin Y."/>
            <person name="Zou X."/>
            <person name="Han Y."/>
            <person name="Richards S."/>
            <person name="Worley K."/>
            <person name="Muzny D."/>
            <person name="Gibbs R."/>
        </authorList>
    </citation>
    <scope>NUCLEOTIDE SEQUENCE</scope>
    <source>
        <strain evidence="1">Sampled in the wild</strain>
    </source>
</reference>
<protein>
    <recommendedName>
        <fullName evidence="3">DDE Tnp4 domain-containing protein</fullName>
    </recommendedName>
</protein>
<dbReference type="Proteomes" id="UP000792457">
    <property type="component" value="Unassembled WGS sequence"/>
</dbReference>
<name>A0A8K0KH92_LADFU</name>
<gene>
    <name evidence="1" type="ORF">J437_LFUL015018</name>
</gene>
<reference evidence="1" key="2">
    <citation type="submission" date="2017-10" db="EMBL/GenBank/DDBJ databases">
        <title>Ladona fulva Genome sequencing and assembly.</title>
        <authorList>
            <person name="Murali S."/>
            <person name="Richards S."/>
            <person name="Bandaranaike D."/>
            <person name="Bellair M."/>
            <person name="Blankenburg K."/>
            <person name="Chao H."/>
            <person name="Dinh H."/>
            <person name="Doddapaneni H."/>
            <person name="Dugan-Rocha S."/>
            <person name="Elkadiri S."/>
            <person name="Gnanaolivu R."/>
            <person name="Hernandez B."/>
            <person name="Skinner E."/>
            <person name="Javaid M."/>
            <person name="Lee S."/>
            <person name="Li M."/>
            <person name="Ming W."/>
            <person name="Munidasa M."/>
            <person name="Muniz J."/>
            <person name="Nguyen L."/>
            <person name="Hughes D."/>
            <person name="Osuji N."/>
            <person name="Pu L.-L."/>
            <person name="Puazo M."/>
            <person name="Qu C."/>
            <person name="Quiroz J."/>
            <person name="Raj R."/>
            <person name="Weissenberger G."/>
            <person name="Xin Y."/>
            <person name="Zou X."/>
            <person name="Han Y."/>
            <person name="Worley K."/>
            <person name="Muzny D."/>
            <person name="Gibbs R."/>
        </authorList>
    </citation>
    <scope>NUCLEOTIDE SEQUENCE</scope>
    <source>
        <strain evidence="1">Sampled in the wild</strain>
    </source>
</reference>
<evidence type="ECO:0000313" key="2">
    <source>
        <dbReference type="Proteomes" id="UP000792457"/>
    </source>
</evidence>
<dbReference type="AlphaFoldDB" id="A0A8K0KH92"/>
<comment type="caution">
    <text evidence="1">The sequence shown here is derived from an EMBL/GenBank/DDBJ whole genome shotgun (WGS) entry which is preliminary data.</text>
</comment>
<accession>A0A8K0KH92</accession>
<proteinExistence type="predicted"/>
<evidence type="ECO:0000313" key="1">
    <source>
        <dbReference type="EMBL" id="KAG8234293.1"/>
    </source>
</evidence>
<sequence length="153" mass="17162">MGLEFSETREEWLRHAEAFNVPWNFPYCLGALDGKNIAIQATTKWGSGLILPMGEVITLTTKGLIELPYLMSQMLTTGLLTLMLDATEGCQMNCSLYDSLENDSASFPDHEPLPGRNMPVPYFFVADDAFAMRSYILKPNPFCDQTPPNQIFN</sequence>
<evidence type="ECO:0008006" key="3">
    <source>
        <dbReference type="Google" id="ProtNLM"/>
    </source>
</evidence>
<dbReference type="EMBL" id="KZ308794">
    <property type="protein sequence ID" value="KAG8234293.1"/>
    <property type="molecule type" value="Genomic_DNA"/>
</dbReference>